<comment type="caution">
    <text evidence="1">The sequence shown here is derived from an EMBL/GenBank/DDBJ whole genome shotgun (WGS) entry which is preliminary data.</text>
</comment>
<protein>
    <submittedName>
        <fullName evidence="1">Uncharacterized protein</fullName>
    </submittedName>
</protein>
<name>A0AAW5RRE8_AERME</name>
<evidence type="ECO:0000313" key="2">
    <source>
        <dbReference type="Proteomes" id="UP001208651"/>
    </source>
</evidence>
<gene>
    <name evidence="1" type="ORF">LZT28_14510</name>
</gene>
<dbReference type="EMBL" id="JAJVCY010000027">
    <property type="protein sequence ID" value="MCV3289450.1"/>
    <property type="molecule type" value="Genomic_DNA"/>
</dbReference>
<evidence type="ECO:0000313" key="1">
    <source>
        <dbReference type="EMBL" id="MCV3289450.1"/>
    </source>
</evidence>
<reference evidence="1" key="1">
    <citation type="submission" date="2022-01" db="EMBL/GenBank/DDBJ databases">
        <title>Comparison of Fish pathogen Aeromonas spp.</title>
        <authorList>
            <person name="Dubey S."/>
            <person name="Sorum H."/>
            <person name="Munangandu H.M."/>
        </authorList>
    </citation>
    <scope>NUCLEOTIDE SEQUENCE</scope>
    <source>
        <strain evidence="1">SD/21-15</strain>
    </source>
</reference>
<sequence length="124" mass="13818">MPHCFHQRGTGYHDQLCRHQLRLADKSLQQLTIYCAITLLRQAAGHERCQFASDDISLTLAVVVRDIHAELPTLAPPGQEEIASLVIQIQTHLTEDPPSSARPWPPRASNWLTSADLHSPALLL</sequence>
<proteinExistence type="predicted"/>
<accession>A0AAW5RRE8</accession>
<dbReference type="AlphaFoldDB" id="A0AAW5RRE8"/>
<dbReference type="Proteomes" id="UP001208651">
    <property type="component" value="Unassembled WGS sequence"/>
</dbReference>
<organism evidence="1 2">
    <name type="scientific">Aeromonas media</name>
    <dbReference type="NCBI Taxonomy" id="651"/>
    <lineage>
        <taxon>Bacteria</taxon>
        <taxon>Pseudomonadati</taxon>
        <taxon>Pseudomonadota</taxon>
        <taxon>Gammaproteobacteria</taxon>
        <taxon>Aeromonadales</taxon>
        <taxon>Aeromonadaceae</taxon>
        <taxon>Aeromonas</taxon>
    </lineage>
</organism>